<accession>A0AC61PQK8</accession>
<keyword evidence="2" id="KW-1185">Reference proteome</keyword>
<comment type="caution">
    <text evidence="1">The sequence shown here is derived from an EMBL/GenBank/DDBJ whole genome shotgun (WGS) entry which is preliminary data.</text>
</comment>
<proteinExistence type="predicted"/>
<evidence type="ECO:0000313" key="2">
    <source>
        <dbReference type="Proteomes" id="UP000192328"/>
    </source>
</evidence>
<dbReference type="Proteomes" id="UP000192328">
    <property type="component" value="Unassembled WGS sequence"/>
</dbReference>
<reference evidence="1" key="1">
    <citation type="submission" date="2017-04" db="EMBL/GenBank/DDBJ databases">
        <authorList>
            <person name="Varghese N."/>
            <person name="Submissions S."/>
        </authorList>
    </citation>
    <scope>NUCLEOTIDE SEQUENCE</scope>
    <source>
        <strain evidence="1">WTE2008</strain>
    </source>
</reference>
<sequence length="232" mass="25110">MNYELKGRALGFLLVWTVILFTLAAAVYGTAGNGDLLAREMLRHAPPEVTGLPETEYEGAGRMTAGYLTGREPVFQYVFSDAEGREYTCFQPHEADHMADCRNLIGLAGTLRWITGGLALLLAAAGVLLRKRKAFSGGMFTGLGAAALVFSGIAAWALADFDGLFVTFHRVAFTNEGWLLDPRTDLLIRLMPLNFFITLGTGILVRILISGLVLLGAALIIQNCKTKRQGNA</sequence>
<gene>
    <name evidence="1" type="ORF">SAMN06297397_0019</name>
</gene>
<name>A0AC61PQK8_9FIRM</name>
<organism evidence="1 2">
    <name type="scientific">Aristaeella lactis</name>
    <dbReference type="NCBI Taxonomy" id="3046383"/>
    <lineage>
        <taxon>Bacteria</taxon>
        <taxon>Bacillati</taxon>
        <taxon>Bacillota</taxon>
        <taxon>Clostridia</taxon>
        <taxon>Eubacteriales</taxon>
        <taxon>Aristaeellaceae</taxon>
        <taxon>Aristaeella</taxon>
    </lineage>
</organism>
<dbReference type="EMBL" id="FWXZ01000010">
    <property type="protein sequence ID" value="SMC92481.1"/>
    <property type="molecule type" value="Genomic_DNA"/>
</dbReference>
<protein>
    <submittedName>
        <fullName evidence="1">Integral membrane protein TIGR01906</fullName>
    </submittedName>
</protein>
<evidence type="ECO:0000313" key="1">
    <source>
        <dbReference type="EMBL" id="SMC92481.1"/>
    </source>
</evidence>